<protein>
    <submittedName>
        <fullName evidence="1">Uncharacterized protein</fullName>
    </submittedName>
</protein>
<proteinExistence type="predicted"/>
<evidence type="ECO:0000313" key="2">
    <source>
        <dbReference type="Proteomes" id="UP000663935"/>
    </source>
</evidence>
<evidence type="ECO:0000313" key="1">
    <source>
        <dbReference type="EMBL" id="QTD38140.1"/>
    </source>
</evidence>
<accession>A0ABX7SV82</accession>
<dbReference type="Proteomes" id="UP000663935">
    <property type="component" value="Chromosome"/>
</dbReference>
<name>A0ABX7SV82_9FLAO</name>
<sequence>MNFKKVDLEETCNGMTCEFFTLNSRDTHLSDILHIKFSGKYRPGAMGKAELGI</sequence>
<keyword evidence="2" id="KW-1185">Reference proteome</keyword>
<dbReference type="RefSeq" id="WP_207972279.1">
    <property type="nucleotide sequence ID" value="NZ_CP071795.1"/>
</dbReference>
<gene>
    <name evidence="1" type="ORF">JL193_02200</name>
</gene>
<organism evidence="1 2">
    <name type="scientific">Polaribacter batillariae</name>
    <dbReference type="NCBI Taxonomy" id="2808900"/>
    <lineage>
        <taxon>Bacteria</taxon>
        <taxon>Pseudomonadati</taxon>
        <taxon>Bacteroidota</taxon>
        <taxon>Flavobacteriia</taxon>
        <taxon>Flavobacteriales</taxon>
        <taxon>Flavobacteriaceae</taxon>
    </lineage>
</organism>
<dbReference type="EMBL" id="CP071795">
    <property type="protein sequence ID" value="QTD38140.1"/>
    <property type="molecule type" value="Genomic_DNA"/>
</dbReference>
<reference evidence="1 2" key="1">
    <citation type="submission" date="2021-03" db="EMBL/GenBank/DDBJ databases">
        <title>Complete genome of Polaribacter_sp.G4M1.</title>
        <authorList>
            <person name="Jeong S.W."/>
            <person name="Bae J.W."/>
        </authorList>
    </citation>
    <scope>NUCLEOTIDE SEQUENCE [LARGE SCALE GENOMIC DNA]</scope>
    <source>
        <strain evidence="1 2">G4M1</strain>
    </source>
</reference>